<dbReference type="Proteomes" id="UP000054869">
    <property type="component" value="Unassembled WGS sequence"/>
</dbReference>
<reference evidence="1 2" key="1">
    <citation type="submission" date="2015-11" db="EMBL/GenBank/DDBJ databases">
        <title>Genomic analysis of 38 Legionella species identifies large and diverse effector repertoires.</title>
        <authorList>
            <person name="Burstein D."/>
            <person name="Amaro F."/>
            <person name="Zusman T."/>
            <person name="Lifshitz Z."/>
            <person name="Cohen O."/>
            <person name="Gilbert J.A."/>
            <person name="Pupko T."/>
            <person name="Shuman H.A."/>
            <person name="Segal G."/>
        </authorList>
    </citation>
    <scope>NUCLEOTIDE SEQUENCE [LARGE SCALE GENOMIC DNA]</scope>
    <source>
        <strain evidence="1 2">ATCC 49751</strain>
    </source>
</reference>
<proteinExistence type="predicted"/>
<dbReference type="PATRIC" id="fig|45067.4.peg.2750"/>
<gene>
    <name evidence="1" type="ORF">Llan_2617</name>
</gene>
<dbReference type="STRING" id="45067.Llan_2617"/>
<sequence>MKRIIRAELVRSAHRAPDGVHTVFLEESGADARLKRVSVRGVPADGYVIDLDASTCVHRGAAHRFPQFSSHFDRAGVAINKICDAALIMEEANRIRVSLVDLKSTAPNLVETNKQLTNSRYFMSYVWSLLNWRDGEQRPPDFSMHVIMINGAKARVGGARTQPDVRNYVRVHGLTVDRVGHASVRWGDFFT</sequence>
<organism evidence="1 2">
    <name type="scientific">Legionella lansingensis</name>
    <dbReference type="NCBI Taxonomy" id="45067"/>
    <lineage>
        <taxon>Bacteria</taxon>
        <taxon>Pseudomonadati</taxon>
        <taxon>Pseudomonadota</taxon>
        <taxon>Gammaproteobacteria</taxon>
        <taxon>Legionellales</taxon>
        <taxon>Legionellaceae</taxon>
        <taxon>Legionella</taxon>
    </lineage>
</organism>
<dbReference type="AlphaFoldDB" id="A0A0W0V729"/>
<protein>
    <submittedName>
        <fullName evidence="1">Uncharacterized protein</fullName>
    </submittedName>
</protein>
<dbReference type="EMBL" id="LNYI01000073">
    <property type="protein sequence ID" value="KTD15927.1"/>
    <property type="molecule type" value="Genomic_DNA"/>
</dbReference>
<keyword evidence="2" id="KW-1185">Reference proteome</keyword>
<comment type="caution">
    <text evidence="1">The sequence shown here is derived from an EMBL/GenBank/DDBJ whole genome shotgun (WGS) entry which is preliminary data.</text>
</comment>
<name>A0A0W0V729_9GAMM</name>
<evidence type="ECO:0000313" key="2">
    <source>
        <dbReference type="Proteomes" id="UP000054869"/>
    </source>
</evidence>
<evidence type="ECO:0000313" key="1">
    <source>
        <dbReference type="EMBL" id="KTD15927.1"/>
    </source>
</evidence>
<accession>A0A0W0V729</accession>